<name>A0A4R6BB39_9STAP</name>
<dbReference type="RefSeq" id="WP_133432666.1">
    <property type="nucleotide sequence ID" value="NZ_SCWA01000021.1"/>
</dbReference>
<dbReference type="AlphaFoldDB" id="A0A4R6BB39"/>
<proteinExistence type="predicted"/>
<evidence type="ECO:0000313" key="1">
    <source>
        <dbReference type="EMBL" id="TDL94179.1"/>
    </source>
</evidence>
<dbReference type="EMBL" id="SCWA01000021">
    <property type="protein sequence ID" value="TDL94179.1"/>
    <property type="molecule type" value="Genomic_DNA"/>
</dbReference>
<dbReference type="Proteomes" id="UP000295310">
    <property type="component" value="Unassembled WGS sequence"/>
</dbReference>
<evidence type="ECO:0000313" key="2">
    <source>
        <dbReference type="Proteomes" id="UP000295310"/>
    </source>
</evidence>
<comment type="caution">
    <text evidence="1">The sequence shown here is derived from an EMBL/GenBank/DDBJ whole genome shotgun (WGS) entry which is preliminary data.</text>
</comment>
<protein>
    <submittedName>
        <fullName evidence="1">Uncharacterized protein</fullName>
    </submittedName>
</protein>
<gene>
    <name evidence="1" type="ORF">ERX27_09895</name>
</gene>
<reference evidence="1 2" key="1">
    <citation type="submission" date="2019-01" db="EMBL/GenBank/DDBJ databases">
        <title>Draft genome sequences of the type strains of six Macrococcus species.</title>
        <authorList>
            <person name="Mazhar S."/>
            <person name="Altermann E."/>
            <person name="Hill C."/>
            <person name="Mcauliffe O."/>
        </authorList>
    </citation>
    <scope>NUCLEOTIDE SEQUENCE [LARGE SCALE GENOMIC DNA]</scope>
    <source>
        <strain evidence="1 2">CCM4811</strain>
    </source>
</reference>
<keyword evidence="2" id="KW-1185">Reference proteome</keyword>
<organism evidence="1 2">
    <name type="scientific">Macrococcus brunensis</name>
    <dbReference type="NCBI Taxonomy" id="198483"/>
    <lineage>
        <taxon>Bacteria</taxon>
        <taxon>Bacillati</taxon>
        <taxon>Bacillota</taxon>
        <taxon>Bacilli</taxon>
        <taxon>Bacillales</taxon>
        <taxon>Staphylococcaceae</taxon>
        <taxon>Macrococcus</taxon>
    </lineage>
</organism>
<accession>A0A4R6BB39</accession>
<sequence length="78" mass="9061">MISEERLAILGRINNEKENMLKFIENPSKKNEKADNKVSDTFTVGFRNESSLPETHEYYSRLARQLKEYILVRASVIG</sequence>